<dbReference type="Pfam" id="PF03235">
    <property type="entry name" value="GmrSD_N"/>
    <property type="match status" value="1"/>
</dbReference>
<evidence type="ECO:0000313" key="4">
    <source>
        <dbReference type="Proteomes" id="UP000249299"/>
    </source>
</evidence>
<gene>
    <name evidence="3" type="ORF">CH339_16435</name>
</gene>
<dbReference type="PANTHER" id="PTHR35149:SF1">
    <property type="entry name" value="DUF5655 DOMAIN-CONTAINING PROTEIN"/>
    <property type="match status" value="1"/>
</dbReference>
<feature type="domain" description="GmrSD restriction endonucleases C-terminal" evidence="2">
    <location>
        <begin position="432"/>
        <end position="591"/>
    </location>
</feature>
<reference evidence="3 4" key="1">
    <citation type="submission" date="2017-07" db="EMBL/GenBank/DDBJ databases">
        <title>Draft Genome Sequences of Select Purple Nonsulfur Bacteria.</title>
        <authorList>
            <person name="Lasarre B."/>
            <person name="Mckinlay J.B."/>
        </authorList>
    </citation>
    <scope>NUCLEOTIDE SEQUENCE [LARGE SCALE GENOMIC DNA]</scope>
    <source>
        <strain evidence="3 4">DSM 11290</strain>
    </source>
</reference>
<feature type="domain" description="GmrSD restriction endonucleases N-terminal" evidence="1">
    <location>
        <begin position="18"/>
        <end position="241"/>
    </location>
</feature>
<evidence type="ECO:0008006" key="5">
    <source>
        <dbReference type="Google" id="ProtNLM"/>
    </source>
</evidence>
<accession>A0A327JKU2</accession>
<name>A0A327JKU2_9HYPH</name>
<dbReference type="InterPro" id="IPR004919">
    <property type="entry name" value="GmrSD_N"/>
</dbReference>
<dbReference type="EMBL" id="NPEV01000039">
    <property type="protein sequence ID" value="RAI25923.1"/>
    <property type="molecule type" value="Genomic_DNA"/>
</dbReference>
<dbReference type="AlphaFoldDB" id="A0A327JKU2"/>
<sequence length="608" mass="69148">MTEQSIISDDMTLKRMFQDFYRVPDYQREYVWGETNPKGEGGEEVDQFLTDIYTEYENATKDFAPEYFIGTIVVCKDANDVLELIDGQQRTTTAYLTLCALRDALVELEQSLPEELKGQIASSTVDWQGESIARYRLELQYEDSGGILVQYAEGTGKDANKEQTRSIRNIGNAYQTVREFISSTLEGDPAAIRKFHGYLTNKVKIIRIQTPTIAKALKIFETINDRGVGLDAMDLLKNLLFMNAKESEYTKLKDIWKQLTDEIYNAREKPLRFLRYYLLASFDVDSKLREEVIYDWFLKNEKLTKHASEPTKFANKLLDAAKAYRNFASNRNASGGIERGIGNTRLLGGKSIKQHFIILMAGRHLTPSNFANLCDEIEKTMFVWLITGTPGKEYERRIVDAAHELRTTSDDEFDQFILDHFKKERESLATHFSARLQTLKFGDTRQFRIRYLLAKITQHVDLQAYGPSQGRDDLEDYVSGGNDIEHILPDNGDGDALSEFGDGGDDQEIIQRLGNLLLIEKSINRAIQNGKYSEKIKVYPQSKYLLTRCQASKQSGQVGVADKITKAAESLEVFPVWNSTSVEDRQKFLTRLATDVWDVKSGKAAGPA</sequence>
<keyword evidence="4" id="KW-1185">Reference proteome</keyword>
<proteinExistence type="predicted"/>
<dbReference type="OrthoDB" id="9798761at2"/>
<dbReference type="Pfam" id="PF07510">
    <property type="entry name" value="GmrSD_C"/>
    <property type="match status" value="1"/>
</dbReference>
<dbReference type="RefSeq" id="WP_111435474.1">
    <property type="nucleotide sequence ID" value="NZ_JACIGG010000003.1"/>
</dbReference>
<evidence type="ECO:0000259" key="2">
    <source>
        <dbReference type="Pfam" id="PF07510"/>
    </source>
</evidence>
<organism evidence="3 4">
    <name type="scientific">Rhodobium orientis</name>
    <dbReference type="NCBI Taxonomy" id="34017"/>
    <lineage>
        <taxon>Bacteria</taxon>
        <taxon>Pseudomonadati</taxon>
        <taxon>Pseudomonadota</taxon>
        <taxon>Alphaproteobacteria</taxon>
        <taxon>Hyphomicrobiales</taxon>
        <taxon>Rhodobiaceae</taxon>
        <taxon>Rhodobium</taxon>
    </lineage>
</organism>
<evidence type="ECO:0000313" key="3">
    <source>
        <dbReference type="EMBL" id="RAI25923.1"/>
    </source>
</evidence>
<comment type="caution">
    <text evidence="3">The sequence shown here is derived from an EMBL/GenBank/DDBJ whole genome shotgun (WGS) entry which is preliminary data.</text>
</comment>
<dbReference type="InterPro" id="IPR011089">
    <property type="entry name" value="GmrSD_C"/>
</dbReference>
<dbReference type="PANTHER" id="PTHR35149">
    <property type="entry name" value="SLL5132 PROTEIN"/>
    <property type="match status" value="1"/>
</dbReference>
<dbReference type="Proteomes" id="UP000249299">
    <property type="component" value="Unassembled WGS sequence"/>
</dbReference>
<protein>
    <recommendedName>
        <fullName evidence="5">DUF262 domain-containing protein</fullName>
    </recommendedName>
</protein>
<evidence type="ECO:0000259" key="1">
    <source>
        <dbReference type="Pfam" id="PF03235"/>
    </source>
</evidence>